<organism evidence="4 5">
    <name type="scientific">Nesterenkonia massiliensis</name>
    <dbReference type="NCBI Taxonomy" id="1232429"/>
    <lineage>
        <taxon>Bacteria</taxon>
        <taxon>Bacillati</taxon>
        <taxon>Actinomycetota</taxon>
        <taxon>Actinomycetes</taxon>
        <taxon>Micrococcales</taxon>
        <taxon>Micrococcaceae</taxon>
        <taxon>Nesterenkonia</taxon>
    </lineage>
</organism>
<name>A0ABT2HM82_9MICC</name>
<sequence>MTPTPLKKEQPTVADEFLMDNPRSERAKRVAALATRAGRKKQKLFQAEGPQPVREALALWLRQWDEPETFATVPDSEDTSRLRAQLAPAGYLPELDALFFDPRALEQHPDISALLDRVRGVLFNPERELPRDARIFLREATPEVLAAMGDAETSQGMLAVCRIPELEFAGLDSLLVGMSESAVQVTSEGSTQGSTVETSAVQLAPVLAGLQDPGNVGTVIRTADAAGAGVVILTPGSTDPWAPKVVRAAAGSHFHVPIAAGIDLQQLSDFVRANGAQVLAADGYGEVSLAQLQSEHAEQDSAYLARPTYWLLGNEAHGLTEEEKALADQRVSIPLYGQAESLNVAVAAALCLYASAVAQHRH</sequence>
<dbReference type="Proteomes" id="UP001205046">
    <property type="component" value="Unassembled WGS sequence"/>
</dbReference>
<keyword evidence="5" id="KW-1185">Reference proteome</keyword>
<protein>
    <submittedName>
        <fullName evidence="4">RNA methyltransferase</fullName>
    </submittedName>
</protein>
<keyword evidence="2" id="KW-0808">Transferase</keyword>
<dbReference type="PANTHER" id="PTHR43191:SF2">
    <property type="entry name" value="RRNA METHYLTRANSFERASE 3, MITOCHONDRIAL"/>
    <property type="match status" value="1"/>
</dbReference>
<dbReference type="InterPro" id="IPR029026">
    <property type="entry name" value="tRNA_m1G_MTases_N"/>
</dbReference>
<gene>
    <name evidence="4" type="ORF">M3B43_00385</name>
</gene>
<dbReference type="Gene3D" id="3.40.1280.10">
    <property type="match status" value="1"/>
</dbReference>
<dbReference type="InterPro" id="IPR029028">
    <property type="entry name" value="Alpha/beta_knot_MTases"/>
</dbReference>
<dbReference type="Gene3D" id="3.30.1330.30">
    <property type="match status" value="1"/>
</dbReference>
<dbReference type="InterPro" id="IPR001537">
    <property type="entry name" value="SpoU_MeTrfase"/>
</dbReference>
<evidence type="ECO:0000256" key="2">
    <source>
        <dbReference type="ARBA" id="ARBA00022679"/>
    </source>
</evidence>
<dbReference type="GO" id="GO:0008168">
    <property type="term" value="F:methyltransferase activity"/>
    <property type="evidence" value="ECO:0007669"/>
    <property type="project" value="UniProtKB-KW"/>
</dbReference>
<accession>A0ABT2HM82</accession>
<dbReference type="RefSeq" id="WP_260072079.1">
    <property type="nucleotide sequence ID" value="NZ_JALXMO010000001.1"/>
</dbReference>
<dbReference type="Pfam" id="PF00588">
    <property type="entry name" value="SpoU_methylase"/>
    <property type="match status" value="1"/>
</dbReference>
<evidence type="ECO:0000256" key="1">
    <source>
        <dbReference type="ARBA" id="ARBA00022603"/>
    </source>
</evidence>
<dbReference type="InterPro" id="IPR051259">
    <property type="entry name" value="rRNA_Methyltransferase"/>
</dbReference>
<feature type="domain" description="tRNA/rRNA methyltransferase SpoU type" evidence="3">
    <location>
        <begin position="206"/>
        <end position="353"/>
    </location>
</feature>
<evidence type="ECO:0000313" key="4">
    <source>
        <dbReference type="EMBL" id="MCT1605798.1"/>
    </source>
</evidence>
<dbReference type="PANTHER" id="PTHR43191">
    <property type="entry name" value="RRNA METHYLTRANSFERASE 3"/>
    <property type="match status" value="1"/>
</dbReference>
<keyword evidence="1 4" id="KW-0489">Methyltransferase</keyword>
<evidence type="ECO:0000259" key="3">
    <source>
        <dbReference type="Pfam" id="PF00588"/>
    </source>
</evidence>
<dbReference type="GO" id="GO:0032259">
    <property type="term" value="P:methylation"/>
    <property type="evidence" value="ECO:0007669"/>
    <property type="project" value="UniProtKB-KW"/>
</dbReference>
<dbReference type="CDD" id="cd18095">
    <property type="entry name" value="SpoU-like_rRNA-MTase"/>
    <property type="match status" value="1"/>
</dbReference>
<reference evidence="4 5" key="1">
    <citation type="submission" date="2022-04" db="EMBL/GenBank/DDBJ databases">
        <title>Human microbiome associated bacterial genomes.</title>
        <authorList>
            <person name="Sandstrom S."/>
            <person name="Salamzade R."/>
            <person name="Kalan L.R."/>
        </authorList>
    </citation>
    <scope>NUCLEOTIDE SEQUENCE [LARGE SCALE GENOMIC DNA]</scope>
    <source>
        <strain evidence="5">p3-SID767</strain>
    </source>
</reference>
<dbReference type="EMBL" id="JALXMO010000001">
    <property type="protein sequence ID" value="MCT1605798.1"/>
    <property type="molecule type" value="Genomic_DNA"/>
</dbReference>
<dbReference type="SUPFAM" id="SSF75217">
    <property type="entry name" value="alpha/beta knot"/>
    <property type="match status" value="1"/>
</dbReference>
<dbReference type="InterPro" id="IPR029064">
    <property type="entry name" value="Ribosomal_eL30-like_sf"/>
</dbReference>
<evidence type="ECO:0000313" key="5">
    <source>
        <dbReference type="Proteomes" id="UP001205046"/>
    </source>
</evidence>
<proteinExistence type="predicted"/>
<comment type="caution">
    <text evidence="4">The sequence shown here is derived from an EMBL/GenBank/DDBJ whole genome shotgun (WGS) entry which is preliminary data.</text>
</comment>